<dbReference type="PROSITE" id="PS51175">
    <property type="entry name" value="CBM6"/>
    <property type="match status" value="1"/>
</dbReference>
<evidence type="ECO:0000313" key="5">
    <source>
        <dbReference type="EMBL" id="TCN27783.1"/>
    </source>
</evidence>
<dbReference type="GO" id="GO:0009044">
    <property type="term" value="F:xylan 1,4-beta-xylosidase activity"/>
    <property type="evidence" value="ECO:0007669"/>
    <property type="project" value="InterPro"/>
</dbReference>
<name>A0A4R2BM90_9BACI</name>
<dbReference type="SMART" id="SM00606">
    <property type="entry name" value="CBD_IV"/>
    <property type="match status" value="1"/>
</dbReference>
<dbReference type="SUPFAM" id="SSF50405">
    <property type="entry name" value="Actin-crosslinking proteins"/>
    <property type="match status" value="1"/>
</dbReference>
<dbReference type="SUPFAM" id="SSF49785">
    <property type="entry name" value="Galactose-binding domain-like"/>
    <property type="match status" value="1"/>
</dbReference>
<dbReference type="InterPro" id="IPR026891">
    <property type="entry name" value="Fn3-like"/>
</dbReference>
<feature type="domain" description="CBM6" evidence="4">
    <location>
        <begin position="828"/>
        <end position="953"/>
    </location>
</feature>
<dbReference type="InterPro" id="IPR008999">
    <property type="entry name" value="Actin-crosslinking"/>
</dbReference>
<dbReference type="GO" id="GO:0008422">
    <property type="term" value="F:beta-glucosidase activity"/>
    <property type="evidence" value="ECO:0007669"/>
    <property type="project" value="UniProtKB-ARBA"/>
</dbReference>
<dbReference type="Gene3D" id="3.20.20.300">
    <property type="entry name" value="Glycoside hydrolase, family 3, N-terminal domain"/>
    <property type="match status" value="1"/>
</dbReference>
<reference evidence="5 6" key="1">
    <citation type="journal article" date="2015" name="Stand. Genomic Sci.">
        <title>Genomic Encyclopedia of Bacterial and Archaeal Type Strains, Phase III: the genomes of soil and plant-associated and newly described type strains.</title>
        <authorList>
            <person name="Whitman W.B."/>
            <person name="Woyke T."/>
            <person name="Klenk H.P."/>
            <person name="Zhou Y."/>
            <person name="Lilburn T.G."/>
            <person name="Beck B.J."/>
            <person name="De Vos P."/>
            <person name="Vandamme P."/>
            <person name="Eisen J.A."/>
            <person name="Garrity G."/>
            <person name="Hugenholtz P."/>
            <person name="Kyrpides N.C."/>
        </authorList>
    </citation>
    <scope>NUCLEOTIDE SEQUENCE [LARGE SCALE GENOMIC DNA]</scope>
    <source>
        <strain evidence="5 6">CV53</strain>
    </source>
</reference>
<dbReference type="Pfam" id="PF03422">
    <property type="entry name" value="CBM_6"/>
    <property type="match status" value="1"/>
</dbReference>
<dbReference type="InterPro" id="IPR017853">
    <property type="entry name" value="GH"/>
</dbReference>
<dbReference type="InterPro" id="IPR001764">
    <property type="entry name" value="Glyco_hydro_3_N"/>
</dbReference>
<dbReference type="PANTHER" id="PTHR42721:SF3">
    <property type="entry name" value="BETA-D-XYLOSIDASE 5-RELATED"/>
    <property type="match status" value="1"/>
</dbReference>
<sequence length="954" mass="106096">MVYNKETTQVRQETYPFQDAALPLETRVNDLVSRFTLDEKIDLMCQYQPAISRLGIRAHKQGTEAAHGMAWLGEATSFPQPIGLGCTWNKELMKEIGDVIGTEARAFYKRNPEVNGLTLWAPTVDMERDPRWGRTEEAYGEDPHLTGKLAAQLVKGIQGDHPFYFKAVATLKHFLANNNEVDRGSCSASISPRNMHEYYLKAFELPVKEGGAYSMMTAYNSVNGIPALFHPYVKEIVKEQWGMNGFVVSDAGDLLGVVNDHKYYSSHAESAARAIRNGIDSITDDAEISTKAISEALKQGLLSENDLDHALRNAFRVRFRLGEFDPEELNPFAAIPESVICGDKHRELSLRSARESIVLLKNEKGTLPLDKNKLKKVAVIGPLANIVYRDWYSGTLPYKITPLEGIQEKLQNSQVSFHSGQDRVVLKSDSQYIGFAAGSENRLAANQSSKQDAEIFELTDWGWGNLTFRSEKNGKYLSNADDTYVSASADEVYGWFVKEAFHLGPNDDGEEKLTTWNHQGVAARENGILQVLDSNKADNDSGTCLRKEVLSNGLAEAVKAAKESEAAIVFVGNNPLINGKEEIDREDITLAASQELLIQEVYQANPNTVVVVVGSYPFALNWVDEHIPAVLYTSHAGQEIGKAISDVLFGDYNPAGRLNMTWYKSIDQLPDLLDYDIIKGKRTYQYFDGEPLYPFGHGLSYSSFSCRKYQSWTREVCQNDEIRMSIEVTNDSSIPGDEVLQLYVRALDSSIPRPVKQLAGFERVHLRAGESRVIEFTLPASELAVWDVSQNRFVVESGEYELMAGESSASIKVSETIRVKGETIPARNLYQMTSADSFNDYSSVILEESEEGGACVQSTEAGAWIQFSDVSLQKGAHFFEARTATDSAEGGVVEIRLNSPAGRLIGELPMQDTGGLQSWSTGTCAIQLEESVDRQNVYLVFKGRNRITKFRFIA</sequence>
<evidence type="ECO:0000256" key="2">
    <source>
        <dbReference type="ARBA" id="ARBA00022729"/>
    </source>
</evidence>
<dbReference type="Gene3D" id="2.60.120.380">
    <property type="match status" value="1"/>
</dbReference>
<evidence type="ECO:0000259" key="4">
    <source>
        <dbReference type="PROSITE" id="PS51175"/>
    </source>
</evidence>
<dbReference type="Pfam" id="PF00933">
    <property type="entry name" value="Glyco_hydro_3"/>
    <property type="match status" value="1"/>
</dbReference>
<dbReference type="Gene3D" id="2.60.40.10">
    <property type="entry name" value="Immunoglobulins"/>
    <property type="match status" value="1"/>
</dbReference>
<dbReference type="InterPro" id="IPR008979">
    <property type="entry name" value="Galactose-bd-like_sf"/>
</dbReference>
<dbReference type="RefSeq" id="WP_241993763.1">
    <property type="nucleotide sequence ID" value="NZ_JABUHM010000006.1"/>
</dbReference>
<dbReference type="Pfam" id="PF01915">
    <property type="entry name" value="Glyco_hydro_3_C"/>
    <property type="match status" value="1"/>
</dbReference>
<evidence type="ECO:0000313" key="6">
    <source>
        <dbReference type="Proteomes" id="UP000295689"/>
    </source>
</evidence>
<dbReference type="AlphaFoldDB" id="A0A4R2BM90"/>
<gene>
    <name evidence="5" type="ORF">EV146_101110</name>
</gene>
<dbReference type="SUPFAM" id="SSF51445">
    <property type="entry name" value="(Trans)glycosidases"/>
    <property type="match status" value="1"/>
</dbReference>
<dbReference type="InterPro" id="IPR005084">
    <property type="entry name" value="CBM6"/>
</dbReference>
<evidence type="ECO:0000256" key="1">
    <source>
        <dbReference type="ARBA" id="ARBA00005336"/>
    </source>
</evidence>
<dbReference type="Pfam" id="PF14310">
    <property type="entry name" value="Fn3-like"/>
    <property type="match status" value="1"/>
</dbReference>
<comment type="caution">
    <text evidence="5">The sequence shown here is derived from an EMBL/GenBank/DDBJ whole genome shotgun (WGS) entry which is preliminary data.</text>
</comment>
<dbReference type="GO" id="GO:0030246">
    <property type="term" value="F:carbohydrate binding"/>
    <property type="evidence" value="ECO:0007669"/>
    <property type="project" value="InterPro"/>
</dbReference>
<keyword evidence="2" id="KW-0732">Signal</keyword>
<dbReference type="Proteomes" id="UP000295689">
    <property type="component" value="Unassembled WGS sequence"/>
</dbReference>
<organism evidence="5 6">
    <name type="scientific">Mesobacillus foraminis</name>
    <dbReference type="NCBI Taxonomy" id="279826"/>
    <lineage>
        <taxon>Bacteria</taxon>
        <taxon>Bacillati</taxon>
        <taxon>Bacillota</taxon>
        <taxon>Bacilli</taxon>
        <taxon>Bacillales</taxon>
        <taxon>Bacillaceae</taxon>
        <taxon>Mesobacillus</taxon>
    </lineage>
</organism>
<dbReference type="GO" id="GO:0046556">
    <property type="term" value="F:alpha-L-arabinofuranosidase activity"/>
    <property type="evidence" value="ECO:0007669"/>
    <property type="project" value="TreeGrafter"/>
</dbReference>
<dbReference type="InterPro" id="IPR036881">
    <property type="entry name" value="Glyco_hydro_3_C_sf"/>
</dbReference>
<dbReference type="InterPro" id="IPR002772">
    <property type="entry name" value="Glyco_hydro_3_C"/>
</dbReference>
<dbReference type="InterPro" id="IPR036962">
    <property type="entry name" value="Glyco_hydro_3_N_sf"/>
</dbReference>
<dbReference type="InterPro" id="IPR006584">
    <property type="entry name" value="Cellulose-bd_IV"/>
</dbReference>
<comment type="similarity">
    <text evidence="1">Belongs to the glycosyl hydrolase 3 family.</text>
</comment>
<keyword evidence="3" id="KW-0378">Hydrolase</keyword>
<dbReference type="Gene3D" id="3.40.50.1700">
    <property type="entry name" value="Glycoside hydrolase family 3 C-terminal domain"/>
    <property type="match status" value="1"/>
</dbReference>
<dbReference type="PANTHER" id="PTHR42721">
    <property type="entry name" value="SUGAR HYDROLASE-RELATED"/>
    <property type="match status" value="1"/>
</dbReference>
<dbReference type="InterPro" id="IPR044993">
    <property type="entry name" value="BXL"/>
</dbReference>
<dbReference type="InterPro" id="IPR013783">
    <property type="entry name" value="Ig-like_fold"/>
</dbReference>
<dbReference type="Gene3D" id="2.60.120.260">
    <property type="entry name" value="Galactose-binding domain-like"/>
    <property type="match status" value="1"/>
</dbReference>
<dbReference type="EMBL" id="SLVV01000001">
    <property type="protein sequence ID" value="TCN27783.1"/>
    <property type="molecule type" value="Genomic_DNA"/>
</dbReference>
<dbReference type="GO" id="GO:0045493">
    <property type="term" value="P:xylan catabolic process"/>
    <property type="evidence" value="ECO:0007669"/>
    <property type="project" value="InterPro"/>
</dbReference>
<dbReference type="PRINTS" id="PR00133">
    <property type="entry name" value="GLHYDRLASE3"/>
</dbReference>
<proteinExistence type="inferred from homology"/>
<dbReference type="CDD" id="cd23343">
    <property type="entry name" value="beta-trefoil_FSCN_BglX-like"/>
    <property type="match status" value="1"/>
</dbReference>
<evidence type="ECO:0000256" key="3">
    <source>
        <dbReference type="ARBA" id="ARBA00022801"/>
    </source>
</evidence>
<dbReference type="GO" id="GO:0031222">
    <property type="term" value="P:arabinan catabolic process"/>
    <property type="evidence" value="ECO:0007669"/>
    <property type="project" value="TreeGrafter"/>
</dbReference>
<dbReference type="SUPFAM" id="SSF52279">
    <property type="entry name" value="Beta-D-glucan exohydrolase, C-terminal domain"/>
    <property type="match status" value="1"/>
</dbReference>
<dbReference type="CDD" id="cd04084">
    <property type="entry name" value="CBM6_xylanase-like"/>
    <property type="match status" value="1"/>
</dbReference>
<accession>A0A4R2BM90</accession>
<protein>
    <submittedName>
        <fullName evidence="5">Beta-glucosidase</fullName>
    </submittedName>
</protein>
<keyword evidence="6" id="KW-1185">Reference proteome</keyword>
<dbReference type="FunFam" id="2.60.40.10:FF:000495">
    <property type="entry name" value="Periplasmic beta-glucosidase"/>
    <property type="match status" value="1"/>
</dbReference>
<dbReference type="SMART" id="SM01217">
    <property type="entry name" value="Fn3_like"/>
    <property type="match status" value="1"/>
</dbReference>